<keyword evidence="2" id="KW-0812">Transmembrane</keyword>
<dbReference type="RefSeq" id="WP_160737995.1">
    <property type="nucleotide sequence ID" value="NZ_WTYQ01000001.1"/>
</dbReference>
<accession>A0A845A618</accession>
<evidence type="ECO:0000256" key="2">
    <source>
        <dbReference type="SAM" id="Phobius"/>
    </source>
</evidence>
<keyword evidence="2" id="KW-1133">Transmembrane helix</keyword>
<feature type="compositionally biased region" description="Basic and acidic residues" evidence="1">
    <location>
        <begin position="55"/>
        <end position="81"/>
    </location>
</feature>
<gene>
    <name evidence="3" type="ORF">GRI39_01900</name>
</gene>
<protein>
    <submittedName>
        <fullName evidence="3">Uncharacterized protein</fullName>
    </submittedName>
</protein>
<evidence type="ECO:0000256" key="1">
    <source>
        <dbReference type="SAM" id="MobiDB-lite"/>
    </source>
</evidence>
<dbReference type="OrthoDB" id="7514403at2"/>
<organism evidence="3 4">
    <name type="scientific">Altericroceibacterium indicum</name>
    <dbReference type="NCBI Taxonomy" id="374177"/>
    <lineage>
        <taxon>Bacteria</taxon>
        <taxon>Pseudomonadati</taxon>
        <taxon>Pseudomonadota</taxon>
        <taxon>Alphaproteobacteria</taxon>
        <taxon>Sphingomonadales</taxon>
        <taxon>Erythrobacteraceae</taxon>
        <taxon>Altericroceibacterium</taxon>
    </lineage>
</organism>
<dbReference type="Proteomes" id="UP000460561">
    <property type="component" value="Unassembled WGS sequence"/>
</dbReference>
<keyword evidence="4" id="KW-1185">Reference proteome</keyword>
<evidence type="ECO:0000313" key="4">
    <source>
        <dbReference type="Proteomes" id="UP000460561"/>
    </source>
</evidence>
<sequence length="117" mass="12756">MIGAFSAAKGLLGLKNWIWIAVIAALVACAFVAVSVVDNALDDVVDTSKQAGASEQREGDLRETMKRVEEGDAVRNNIEREGQRGAGSAIYDQCLRANRGSSENCQRFLPERETDQR</sequence>
<dbReference type="AlphaFoldDB" id="A0A845A618"/>
<comment type="caution">
    <text evidence="3">The sequence shown here is derived from an EMBL/GenBank/DDBJ whole genome shotgun (WGS) entry which is preliminary data.</text>
</comment>
<proteinExistence type="predicted"/>
<dbReference type="EMBL" id="WTYQ01000001">
    <property type="protein sequence ID" value="MXP24799.1"/>
    <property type="molecule type" value="Genomic_DNA"/>
</dbReference>
<reference evidence="3 4" key="1">
    <citation type="submission" date="2019-12" db="EMBL/GenBank/DDBJ databases">
        <title>Genomic-based taxomic classification of the family Erythrobacteraceae.</title>
        <authorList>
            <person name="Xu L."/>
        </authorList>
    </citation>
    <scope>NUCLEOTIDE SEQUENCE [LARGE SCALE GENOMIC DNA]</scope>
    <source>
        <strain evidence="3 4">DSM 18604</strain>
    </source>
</reference>
<feature type="transmembrane region" description="Helical" evidence="2">
    <location>
        <begin position="17"/>
        <end position="37"/>
    </location>
</feature>
<keyword evidence="2" id="KW-0472">Membrane</keyword>
<name>A0A845A618_9SPHN</name>
<feature type="region of interest" description="Disordered" evidence="1">
    <location>
        <begin position="48"/>
        <end position="81"/>
    </location>
</feature>
<evidence type="ECO:0000313" key="3">
    <source>
        <dbReference type="EMBL" id="MXP24799.1"/>
    </source>
</evidence>